<dbReference type="AlphaFoldDB" id="A0A839RKN2"/>
<evidence type="ECO:0000313" key="1">
    <source>
        <dbReference type="EMBL" id="MBB3036623.1"/>
    </source>
</evidence>
<dbReference type="InterPro" id="IPR019587">
    <property type="entry name" value="Polyketide_cyclase/dehydratase"/>
</dbReference>
<dbReference type="InterPro" id="IPR023393">
    <property type="entry name" value="START-like_dom_sf"/>
</dbReference>
<proteinExistence type="predicted"/>
<name>A0A839RKN2_9ACTN</name>
<organism evidence="1 2">
    <name type="scientific">Hoyosella altamirensis</name>
    <dbReference type="NCBI Taxonomy" id="616997"/>
    <lineage>
        <taxon>Bacteria</taxon>
        <taxon>Bacillati</taxon>
        <taxon>Actinomycetota</taxon>
        <taxon>Actinomycetes</taxon>
        <taxon>Mycobacteriales</taxon>
        <taxon>Hoyosellaceae</taxon>
        <taxon>Hoyosella</taxon>
    </lineage>
</organism>
<dbReference type="Gene3D" id="3.30.530.20">
    <property type="match status" value="1"/>
</dbReference>
<dbReference type="SUPFAM" id="SSF55961">
    <property type="entry name" value="Bet v1-like"/>
    <property type="match status" value="1"/>
</dbReference>
<dbReference type="Proteomes" id="UP000567922">
    <property type="component" value="Unassembled WGS sequence"/>
</dbReference>
<dbReference type="Pfam" id="PF10604">
    <property type="entry name" value="Polyketide_cyc2"/>
    <property type="match status" value="1"/>
</dbReference>
<sequence>MGSVVRVSRVIHAAAPQVWEVITDLEHAADVLSGVVGVEVLTAGAYREGTRWRETRKMMGKEATEEMWVSDVDAPHRTVVSAASAGVVYTTVITLAEAGEATELTMEFSSEAPPQHGLRKALHAVMAPLGSAVTKKMLEKDLDDIARAAEHS</sequence>
<accession>A0A839RKN2</accession>
<protein>
    <submittedName>
        <fullName evidence="1">Carbon monoxide dehydrogenase subunit G</fullName>
    </submittedName>
</protein>
<dbReference type="RefSeq" id="WP_064440955.1">
    <property type="nucleotide sequence ID" value="NZ_BDDI01000010.1"/>
</dbReference>
<keyword evidence="2" id="KW-1185">Reference proteome</keyword>
<dbReference type="EMBL" id="JACHWS010000001">
    <property type="protein sequence ID" value="MBB3036623.1"/>
    <property type="molecule type" value="Genomic_DNA"/>
</dbReference>
<comment type="caution">
    <text evidence="1">The sequence shown here is derived from an EMBL/GenBank/DDBJ whole genome shotgun (WGS) entry which is preliminary data.</text>
</comment>
<evidence type="ECO:0000313" key="2">
    <source>
        <dbReference type="Proteomes" id="UP000567922"/>
    </source>
</evidence>
<gene>
    <name evidence="1" type="ORF">FHU29_001057</name>
</gene>
<reference evidence="1 2" key="1">
    <citation type="submission" date="2020-08" db="EMBL/GenBank/DDBJ databases">
        <title>Sequencing the genomes of 1000 actinobacteria strains.</title>
        <authorList>
            <person name="Klenk H.-P."/>
        </authorList>
    </citation>
    <scope>NUCLEOTIDE SEQUENCE [LARGE SCALE GENOMIC DNA]</scope>
    <source>
        <strain evidence="1 2">DSM 45258</strain>
    </source>
</reference>